<dbReference type="SUPFAM" id="SSF103473">
    <property type="entry name" value="MFS general substrate transporter"/>
    <property type="match status" value="1"/>
</dbReference>
<name>A0ABT3X5T5_9BACL</name>
<dbReference type="Proteomes" id="UP001208017">
    <property type="component" value="Unassembled WGS sequence"/>
</dbReference>
<accession>A0ABT3X5T5</accession>
<feature type="transmembrane region" description="Helical" evidence="7">
    <location>
        <begin position="339"/>
        <end position="358"/>
    </location>
</feature>
<keyword evidence="2" id="KW-0813">Transport</keyword>
<feature type="transmembrane region" description="Helical" evidence="7">
    <location>
        <begin position="306"/>
        <end position="327"/>
    </location>
</feature>
<reference evidence="9 10" key="1">
    <citation type="submission" date="2022-11" db="EMBL/GenBank/DDBJ databases">
        <title>Study of microbial diversity in lake waters.</title>
        <authorList>
            <person name="Zhang J."/>
        </authorList>
    </citation>
    <scope>NUCLEOTIDE SEQUENCE [LARGE SCALE GENOMIC DNA]</scope>
    <source>
        <strain evidence="9 10">DT12</strain>
    </source>
</reference>
<dbReference type="InterPro" id="IPR011701">
    <property type="entry name" value="MFS"/>
</dbReference>
<feature type="transmembrane region" description="Helical" evidence="7">
    <location>
        <begin position="139"/>
        <end position="161"/>
    </location>
</feature>
<feature type="transmembrane region" description="Helical" evidence="7">
    <location>
        <begin position="167"/>
        <end position="187"/>
    </location>
</feature>
<feature type="transmembrane region" description="Helical" evidence="7">
    <location>
        <begin position="370"/>
        <end position="387"/>
    </location>
</feature>
<protein>
    <submittedName>
        <fullName evidence="9">MFS transporter</fullName>
    </submittedName>
</protein>
<sequence length="411" mass="44798">MTELQRNFWLTLIGRSISRLGNTFHFLALSLMIYAKTESALSVGQAMVATTLPMLIVGPLAGVWIDRLDKRKLAVICEILRGLTVLAIPFMPDVRLMYLFAFLSSMIGNISNTAQSALTPQLFPREELLGYNAKIQTAIQTMGIVGPILAGLVVSMWGYTAAFVVDFATFVLSALTLALLIVPKWIAPSDTEREKSQFWRELSEGATYMVRQPRVMNAILIMFTAMALSGMFNVLFIVFSKDIIAVTDRQFGWLEAGIGIGLALGAFLMNFAKRIDLLLFVRLGMIVDALLISALGYLVHSFYAEWVVVVGFGVCTVFAMIAAATIIQTETDPQYMGRVMGFYDTIFMAGTVLSMALAGVVETVFTVREIFIYGGLVTAGLIALLSLKRLPKAAETPVPASSSSSAVESAS</sequence>
<keyword evidence="10" id="KW-1185">Reference proteome</keyword>
<evidence type="ECO:0000256" key="2">
    <source>
        <dbReference type="ARBA" id="ARBA00022448"/>
    </source>
</evidence>
<dbReference type="RefSeq" id="WP_267151321.1">
    <property type="nucleotide sequence ID" value="NZ_JAPMLT010000003.1"/>
</dbReference>
<dbReference type="EMBL" id="JAPMLT010000003">
    <property type="protein sequence ID" value="MCX7570079.1"/>
    <property type="molecule type" value="Genomic_DNA"/>
</dbReference>
<evidence type="ECO:0000259" key="8">
    <source>
        <dbReference type="PROSITE" id="PS50850"/>
    </source>
</evidence>
<evidence type="ECO:0000256" key="3">
    <source>
        <dbReference type="ARBA" id="ARBA00022475"/>
    </source>
</evidence>
<keyword evidence="6 7" id="KW-0472">Membrane</keyword>
<feature type="transmembrane region" description="Helical" evidence="7">
    <location>
        <begin position="46"/>
        <end position="66"/>
    </location>
</feature>
<dbReference type="Pfam" id="PF07690">
    <property type="entry name" value="MFS_1"/>
    <property type="match status" value="1"/>
</dbReference>
<evidence type="ECO:0000256" key="7">
    <source>
        <dbReference type="SAM" id="Phobius"/>
    </source>
</evidence>
<comment type="caution">
    <text evidence="9">The sequence shown here is derived from an EMBL/GenBank/DDBJ whole genome shotgun (WGS) entry which is preliminary data.</text>
</comment>
<dbReference type="PROSITE" id="PS50850">
    <property type="entry name" value="MFS"/>
    <property type="match status" value="1"/>
</dbReference>
<dbReference type="InterPro" id="IPR020846">
    <property type="entry name" value="MFS_dom"/>
</dbReference>
<dbReference type="PANTHER" id="PTHR43266:SF2">
    <property type="entry name" value="MAJOR FACILITATOR SUPERFAMILY (MFS) PROFILE DOMAIN-CONTAINING PROTEIN"/>
    <property type="match status" value="1"/>
</dbReference>
<feature type="transmembrane region" description="Helical" evidence="7">
    <location>
        <begin position="218"/>
        <end position="239"/>
    </location>
</feature>
<evidence type="ECO:0000313" key="9">
    <source>
        <dbReference type="EMBL" id="MCX7570079.1"/>
    </source>
</evidence>
<comment type="subcellular location">
    <subcellularLocation>
        <location evidence="1">Cell membrane</location>
        <topology evidence="1">Multi-pass membrane protein</topology>
    </subcellularLocation>
</comment>
<dbReference type="CDD" id="cd06173">
    <property type="entry name" value="MFS_MefA_like"/>
    <property type="match status" value="1"/>
</dbReference>
<keyword evidence="5 7" id="KW-1133">Transmembrane helix</keyword>
<dbReference type="Gene3D" id="1.20.1250.20">
    <property type="entry name" value="MFS general substrate transporter like domains"/>
    <property type="match status" value="1"/>
</dbReference>
<feature type="domain" description="Major facilitator superfamily (MFS) profile" evidence="8">
    <location>
        <begin position="1"/>
        <end position="392"/>
    </location>
</feature>
<evidence type="ECO:0000313" key="10">
    <source>
        <dbReference type="Proteomes" id="UP001208017"/>
    </source>
</evidence>
<feature type="transmembrane region" description="Helical" evidence="7">
    <location>
        <begin position="251"/>
        <end position="272"/>
    </location>
</feature>
<evidence type="ECO:0000256" key="1">
    <source>
        <dbReference type="ARBA" id="ARBA00004651"/>
    </source>
</evidence>
<keyword evidence="4 7" id="KW-0812">Transmembrane</keyword>
<proteinExistence type="predicted"/>
<dbReference type="PANTHER" id="PTHR43266">
    <property type="entry name" value="MACROLIDE-EFFLUX PROTEIN"/>
    <property type="match status" value="1"/>
</dbReference>
<organism evidence="9 10">
    <name type="scientific">Tumebacillus lacus</name>
    <dbReference type="NCBI Taxonomy" id="2995335"/>
    <lineage>
        <taxon>Bacteria</taxon>
        <taxon>Bacillati</taxon>
        <taxon>Bacillota</taxon>
        <taxon>Bacilli</taxon>
        <taxon>Bacillales</taxon>
        <taxon>Alicyclobacillaceae</taxon>
        <taxon>Tumebacillus</taxon>
    </lineage>
</organism>
<evidence type="ECO:0000256" key="6">
    <source>
        <dbReference type="ARBA" id="ARBA00023136"/>
    </source>
</evidence>
<gene>
    <name evidence="9" type="ORF">OS242_08885</name>
</gene>
<evidence type="ECO:0000256" key="5">
    <source>
        <dbReference type="ARBA" id="ARBA00022989"/>
    </source>
</evidence>
<feature type="transmembrane region" description="Helical" evidence="7">
    <location>
        <begin position="279"/>
        <end position="300"/>
    </location>
</feature>
<dbReference type="InterPro" id="IPR036259">
    <property type="entry name" value="MFS_trans_sf"/>
</dbReference>
<evidence type="ECO:0000256" key="4">
    <source>
        <dbReference type="ARBA" id="ARBA00022692"/>
    </source>
</evidence>
<keyword evidence="3" id="KW-1003">Cell membrane</keyword>